<dbReference type="OrthoDB" id="439792at2759"/>
<feature type="non-terminal residue" evidence="3">
    <location>
        <position position="1"/>
    </location>
</feature>
<proteinExistence type="predicted"/>
<reference evidence="3" key="1">
    <citation type="thesis" date="2021" institute="BYU ScholarsArchive" country="Provo, UT, USA">
        <title>Applications of and Algorithms for Genome Assembly and Genomic Analyses with an Emphasis on Marine Teleosts.</title>
        <authorList>
            <person name="Pickett B.D."/>
        </authorList>
    </citation>
    <scope>NUCLEOTIDE SEQUENCE</scope>
    <source>
        <strain evidence="3">HI-2016</strain>
    </source>
</reference>
<evidence type="ECO:0000256" key="2">
    <source>
        <dbReference type="SAM" id="MobiDB-lite"/>
    </source>
</evidence>
<feature type="region of interest" description="Disordered" evidence="2">
    <location>
        <begin position="196"/>
        <end position="215"/>
    </location>
</feature>
<name>A0A8T2P512_9TELE</name>
<dbReference type="InterPro" id="IPR027417">
    <property type="entry name" value="P-loop_NTPase"/>
</dbReference>
<evidence type="ECO:0000313" key="3">
    <source>
        <dbReference type="EMBL" id="KAG9347614.1"/>
    </source>
</evidence>
<sequence length="446" mass="51168">MPDMIFCLKDNETDGKILLRRIYECHKDEVNVAVRERIIEEQRQKIRELQESMSEYKAPPLQVGEGQTRLEAVPEEAEDLLTRSENDDSNGVETAGRGITIQDITLPTEWENGFPDGPEMNVFRQQIKQFGMDWESMEPSISGSYNLLEISGKTPQDLLSGVVVQMERPFKYAAWEITGVDLDEEDEDIQAMADWEREEEIEDQESEEETASSKRVLGDSQHFCPVILRENGVLVPCTDEYAAKYREKTYYLSSTEARDKFLQNPEVYVSQTQLLQRLQELIMSKTQRLIPHADDVEPVEEMDAPLQPEGAVPPAGSVASGSGESSPQEAVGEEVVLTAEEEAIKSYLSNGEALPIEVMDMVLPQWWEAEPYRSTGFILEGFPQNQEEVQYLVEHWLFPDAALIVSVELADVVPRLLPPRLERWRERRDRRMEWQRSIQETKLKIR</sequence>
<feature type="region of interest" description="Disordered" evidence="2">
    <location>
        <begin position="305"/>
        <end position="329"/>
    </location>
</feature>
<dbReference type="SUPFAM" id="SSF52540">
    <property type="entry name" value="P-loop containing nucleoside triphosphate hydrolases"/>
    <property type="match status" value="1"/>
</dbReference>
<evidence type="ECO:0000256" key="1">
    <source>
        <dbReference type="SAM" id="Coils"/>
    </source>
</evidence>
<dbReference type="AlphaFoldDB" id="A0A8T2P512"/>
<comment type="caution">
    <text evidence="3">The sequence shown here is derived from an EMBL/GenBank/DDBJ whole genome shotgun (WGS) entry which is preliminary data.</text>
</comment>
<feature type="coiled-coil region" evidence="1">
    <location>
        <begin position="32"/>
        <end position="59"/>
    </location>
</feature>
<accession>A0A8T2P512</accession>
<dbReference type="EMBL" id="JAFBMS010000013">
    <property type="protein sequence ID" value="KAG9347614.1"/>
    <property type="molecule type" value="Genomic_DNA"/>
</dbReference>
<keyword evidence="1" id="KW-0175">Coiled coil</keyword>
<evidence type="ECO:0000313" key="4">
    <source>
        <dbReference type="Proteomes" id="UP000824540"/>
    </source>
</evidence>
<organism evidence="3 4">
    <name type="scientific">Albula glossodonta</name>
    <name type="common">roundjaw bonefish</name>
    <dbReference type="NCBI Taxonomy" id="121402"/>
    <lineage>
        <taxon>Eukaryota</taxon>
        <taxon>Metazoa</taxon>
        <taxon>Chordata</taxon>
        <taxon>Craniata</taxon>
        <taxon>Vertebrata</taxon>
        <taxon>Euteleostomi</taxon>
        <taxon>Actinopterygii</taxon>
        <taxon>Neopterygii</taxon>
        <taxon>Teleostei</taxon>
        <taxon>Albuliformes</taxon>
        <taxon>Albulidae</taxon>
        <taxon>Albula</taxon>
    </lineage>
</organism>
<dbReference type="Proteomes" id="UP000824540">
    <property type="component" value="Unassembled WGS sequence"/>
</dbReference>
<feature type="compositionally biased region" description="Acidic residues" evidence="2">
    <location>
        <begin position="196"/>
        <end position="210"/>
    </location>
</feature>
<gene>
    <name evidence="3" type="ORF">JZ751_005185</name>
</gene>
<feature type="compositionally biased region" description="Low complexity" evidence="2">
    <location>
        <begin position="310"/>
        <end position="327"/>
    </location>
</feature>
<keyword evidence="4" id="KW-1185">Reference proteome</keyword>
<dbReference type="Gene3D" id="3.40.50.300">
    <property type="entry name" value="P-loop containing nucleotide triphosphate hydrolases"/>
    <property type="match status" value="1"/>
</dbReference>
<protein>
    <submittedName>
        <fullName evidence="3">Uncharacterized protein</fullName>
    </submittedName>
</protein>